<organism evidence="2 3">
    <name type="scientific">Caerostris extrusa</name>
    <name type="common">Bark spider</name>
    <name type="synonym">Caerostris bankana</name>
    <dbReference type="NCBI Taxonomy" id="172846"/>
    <lineage>
        <taxon>Eukaryota</taxon>
        <taxon>Metazoa</taxon>
        <taxon>Ecdysozoa</taxon>
        <taxon>Arthropoda</taxon>
        <taxon>Chelicerata</taxon>
        <taxon>Arachnida</taxon>
        <taxon>Araneae</taxon>
        <taxon>Araneomorphae</taxon>
        <taxon>Entelegynae</taxon>
        <taxon>Araneoidea</taxon>
        <taxon>Araneidae</taxon>
        <taxon>Caerostris</taxon>
    </lineage>
</organism>
<evidence type="ECO:0000313" key="2">
    <source>
        <dbReference type="EMBL" id="GIY72133.1"/>
    </source>
</evidence>
<proteinExistence type="predicted"/>
<reference evidence="2 3" key="1">
    <citation type="submission" date="2021-06" db="EMBL/GenBank/DDBJ databases">
        <title>Caerostris extrusa draft genome.</title>
        <authorList>
            <person name="Kono N."/>
            <person name="Arakawa K."/>
        </authorList>
    </citation>
    <scope>NUCLEOTIDE SEQUENCE [LARGE SCALE GENOMIC DNA]</scope>
</reference>
<name>A0AAV4VQ54_CAEEX</name>
<keyword evidence="3" id="KW-1185">Reference proteome</keyword>
<protein>
    <submittedName>
        <fullName evidence="2">Uncharacterized protein</fullName>
    </submittedName>
</protein>
<sequence length="305" mass="33679">MELIIGNCILKPRTKTQTFSSIAFNDNCQDKRNSVYTVSLLGFFELFLSCMRIEKDTDGETEGGKKIRRRLPPVPLDQEPVRRTKDRTRTLSMGAMPLSSSASDRTWERRRPQRTTSLDDGMSLTTATTTSSDLDFLGLTTSTDTYLQFLSSTLFGPTTTTSTTSVLASIPSSIGMSTTSLLGRRDLSAPHSLSSYMRGSSYILEPEGPKLPSYITSLKQQLRDELRSVTEQRRRITDPDLSGLLSHTPWTTDPYERKLGTSTLPPVGEAVCRVQACAALGTGDTFPTPGFPSRPRLLHSEGIHT</sequence>
<dbReference type="EMBL" id="BPLR01014900">
    <property type="protein sequence ID" value="GIY72133.1"/>
    <property type="molecule type" value="Genomic_DNA"/>
</dbReference>
<evidence type="ECO:0000313" key="3">
    <source>
        <dbReference type="Proteomes" id="UP001054945"/>
    </source>
</evidence>
<feature type="compositionally biased region" description="Basic and acidic residues" evidence="1">
    <location>
        <begin position="79"/>
        <end position="89"/>
    </location>
</feature>
<feature type="region of interest" description="Disordered" evidence="1">
    <location>
        <begin position="57"/>
        <end position="124"/>
    </location>
</feature>
<comment type="caution">
    <text evidence="2">The sequence shown here is derived from an EMBL/GenBank/DDBJ whole genome shotgun (WGS) entry which is preliminary data.</text>
</comment>
<dbReference type="Proteomes" id="UP001054945">
    <property type="component" value="Unassembled WGS sequence"/>
</dbReference>
<evidence type="ECO:0000256" key="1">
    <source>
        <dbReference type="SAM" id="MobiDB-lite"/>
    </source>
</evidence>
<accession>A0AAV4VQ54</accession>
<gene>
    <name evidence="2" type="primary">X975_26025</name>
    <name evidence="2" type="ORF">CEXT_461881</name>
</gene>
<feature type="region of interest" description="Disordered" evidence="1">
    <location>
        <begin position="284"/>
        <end position="305"/>
    </location>
</feature>
<dbReference type="AlphaFoldDB" id="A0AAV4VQ54"/>